<feature type="transmembrane region" description="Helical" evidence="7">
    <location>
        <begin position="7"/>
        <end position="24"/>
    </location>
</feature>
<reference evidence="9" key="1">
    <citation type="submission" date="2018-02" db="EMBL/GenBank/DDBJ databases">
        <authorList>
            <person name="Hausmann B."/>
        </authorList>
    </citation>
    <scope>NUCLEOTIDE SEQUENCE [LARGE SCALE GENOMIC DNA]</scope>
    <source>
        <strain evidence="9">Peat soil MAG SbF1</strain>
    </source>
</reference>
<evidence type="ECO:0000256" key="6">
    <source>
        <dbReference type="ARBA" id="ARBA00023136"/>
    </source>
</evidence>
<keyword evidence="3" id="KW-1003">Cell membrane</keyword>
<evidence type="ECO:0000256" key="3">
    <source>
        <dbReference type="ARBA" id="ARBA00022475"/>
    </source>
</evidence>
<evidence type="ECO:0000256" key="7">
    <source>
        <dbReference type="SAM" id="Phobius"/>
    </source>
</evidence>
<comment type="similarity">
    <text evidence="2">Belongs to the UPF0718 family.</text>
</comment>
<feature type="transmembrane region" description="Helical" evidence="7">
    <location>
        <begin position="141"/>
        <end position="158"/>
    </location>
</feature>
<feature type="transmembrane region" description="Helical" evidence="7">
    <location>
        <begin position="44"/>
        <end position="62"/>
    </location>
</feature>
<dbReference type="PANTHER" id="PTHR42775:SF1">
    <property type="entry name" value="PERMEASE RV2963-RELATED"/>
    <property type="match status" value="1"/>
</dbReference>
<dbReference type="Pfam" id="PF03773">
    <property type="entry name" value="ArsP_1"/>
    <property type="match status" value="1"/>
</dbReference>
<evidence type="ECO:0000256" key="4">
    <source>
        <dbReference type="ARBA" id="ARBA00022692"/>
    </source>
</evidence>
<accession>A0A2U3LLP9</accession>
<dbReference type="PANTHER" id="PTHR42775">
    <property type="entry name" value="PERMEASE RV2963-RELATED"/>
    <property type="match status" value="1"/>
</dbReference>
<name>A0A2U3LLP9_9FIRM</name>
<proteinExistence type="inferred from homology"/>
<dbReference type="AlphaFoldDB" id="A0A2U3LLP9"/>
<gene>
    <name evidence="8" type="ORF">SBF1_6160007</name>
</gene>
<keyword evidence="4 7" id="KW-0812">Transmembrane</keyword>
<feature type="transmembrane region" description="Helical" evidence="7">
    <location>
        <begin position="74"/>
        <end position="95"/>
    </location>
</feature>
<dbReference type="OrthoDB" id="9798408at2"/>
<dbReference type="EMBL" id="OMOF01000575">
    <property type="protein sequence ID" value="SPF52865.1"/>
    <property type="molecule type" value="Genomic_DNA"/>
</dbReference>
<keyword evidence="5 7" id="KW-1133">Transmembrane helix</keyword>
<dbReference type="GO" id="GO:0005886">
    <property type="term" value="C:plasma membrane"/>
    <property type="evidence" value="ECO:0007669"/>
    <property type="project" value="UniProtKB-SubCell"/>
</dbReference>
<dbReference type="InterPro" id="IPR005524">
    <property type="entry name" value="DUF318"/>
</dbReference>
<feature type="transmembrane region" description="Helical" evidence="7">
    <location>
        <begin position="110"/>
        <end position="129"/>
    </location>
</feature>
<evidence type="ECO:0000313" key="8">
    <source>
        <dbReference type="EMBL" id="SPF52865.1"/>
    </source>
</evidence>
<evidence type="ECO:0000256" key="2">
    <source>
        <dbReference type="ARBA" id="ARBA00006386"/>
    </source>
</evidence>
<sequence length="180" mass="20093">MMGLLKRYRYMLAIVGVNIILLMVRPELGLKAFKMTESNSIEILMNIPAIFILLGLLDTWIRKETMIRIMGEKSGILGIVVAFLLGSVAAGPMYATFPIAGTLMNKGAKFFNIIVFVGAWSTTKLPMLFFEASAMGWRFMLARFVIDIPIILLIAFITEKMVMGSEKELIYANVNEIANS</sequence>
<organism evidence="8 9">
    <name type="scientific">Candidatus Desulfosporosinus infrequens</name>
    <dbReference type="NCBI Taxonomy" id="2043169"/>
    <lineage>
        <taxon>Bacteria</taxon>
        <taxon>Bacillati</taxon>
        <taxon>Bacillota</taxon>
        <taxon>Clostridia</taxon>
        <taxon>Eubacteriales</taxon>
        <taxon>Desulfitobacteriaceae</taxon>
        <taxon>Desulfosporosinus</taxon>
    </lineage>
</organism>
<evidence type="ECO:0000256" key="1">
    <source>
        <dbReference type="ARBA" id="ARBA00004651"/>
    </source>
</evidence>
<dbReference type="Proteomes" id="UP000238916">
    <property type="component" value="Unassembled WGS sequence"/>
</dbReference>
<protein>
    <recommendedName>
        <fullName evidence="10">Permease</fullName>
    </recommendedName>
</protein>
<dbReference type="InterPro" id="IPR053166">
    <property type="entry name" value="UPF0718_permease"/>
</dbReference>
<keyword evidence="6 7" id="KW-0472">Membrane</keyword>
<evidence type="ECO:0008006" key="10">
    <source>
        <dbReference type="Google" id="ProtNLM"/>
    </source>
</evidence>
<evidence type="ECO:0000313" key="9">
    <source>
        <dbReference type="Proteomes" id="UP000238916"/>
    </source>
</evidence>
<evidence type="ECO:0000256" key="5">
    <source>
        <dbReference type="ARBA" id="ARBA00022989"/>
    </source>
</evidence>
<comment type="subcellular location">
    <subcellularLocation>
        <location evidence="1">Cell membrane</location>
        <topology evidence="1">Multi-pass membrane protein</topology>
    </subcellularLocation>
</comment>